<evidence type="ECO:0000313" key="4">
    <source>
        <dbReference type="Proteomes" id="UP000177169"/>
    </source>
</evidence>
<evidence type="ECO:0000313" key="3">
    <source>
        <dbReference type="EMBL" id="OGM34115.1"/>
    </source>
</evidence>
<proteinExistence type="predicted"/>
<reference evidence="3 4" key="1">
    <citation type="journal article" date="2016" name="Nat. Commun.">
        <title>Thousands of microbial genomes shed light on interconnected biogeochemical processes in an aquifer system.</title>
        <authorList>
            <person name="Anantharaman K."/>
            <person name="Brown C.T."/>
            <person name="Hug L.A."/>
            <person name="Sharon I."/>
            <person name="Castelle C.J."/>
            <person name="Probst A.J."/>
            <person name="Thomas B.C."/>
            <person name="Singh A."/>
            <person name="Wilkins M.J."/>
            <person name="Karaoz U."/>
            <person name="Brodie E.L."/>
            <person name="Williams K.H."/>
            <person name="Hubbard S.S."/>
            <person name="Banfield J.F."/>
        </authorList>
    </citation>
    <scope>NUCLEOTIDE SEQUENCE [LARGE SCALE GENOMIC DNA]</scope>
</reference>
<evidence type="ECO:0000259" key="2">
    <source>
        <dbReference type="PROSITE" id="PS50110"/>
    </source>
</evidence>
<protein>
    <recommendedName>
        <fullName evidence="2">Response regulatory domain-containing protein</fullName>
    </recommendedName>
</protein>
<dbReference type="GO" id="GO:0000160">
    <property type="term" value="P:phosphorelay signal transduction system"/>
    <property type="evidence" value="ECO:0007669"/>
    <property type="project" value="InterPro"/>
</dbReference>
<dbReference type="PROSITE" id="PS50110">
    <property type="entry name" value="RESPONSE_REGULATORY"/>
    <property type="match status" value="1"/>
</dbReference>
<dbReference type="InterPro" id="IPR001789">
    <property type="entry name" value="Sig_transdc_resp-reg_receiver"/>
</dbReference>
<feature type="modified residue" description="4-aspartylphosphate" evidence="1">
    <location>
        <position position="56"/>
    </location>
</feature>
<sequence length="125" mass="14388">MDQFKIAVVDDDRLFSDSLRITLQDELGANVVLFTSGEKLLVELNSGKKFDLYILDYHLDRYHRKLWGDEVASLLFEFHPEAKVVGLSTSDEAGRKFRIAGAHFIDTRIGYQDRIKILKQILESN</sequence>
<dbReference type="AlphaFoldDB" id="A0A1F7Z5T4"/>
<dbReference type="Pfam" id="PF00072">
    <property type="entry name" value="Response_reg"/>
    <property type="match status" value="1"/>
</dbReference>
<dbReference type="InterPro" id="IPR011006">
    <property type="entry name" value="CheY-like_superfamily"/>
</dbReference>
<dbReference type="Gene3D" id="3.40.50.2300">
    <property type="match status" value="1"/>
</dbReference>
<dbReference type="SMART" id="SM00448">
    <property type="entry name" value="REC"/>
    <property type="match status" value="1"/>
</dbReference>
<comment type="caution">
    <text evidence="3">The sequence shown here is derived from an EMBL/GenBank/DDBJ whole genome shotgun (WGS) entry which is preliminary data.</text>
</comment>
<dbReference type="CDD" id="cd00156">
    <property type="entry name" value="REC"/>
    <property type="match status" value="1"/>
</dbReference>
<name>A0A1F7Z5T4_9BACT</name>
<dbReference type="EMBL" id="MGGR01000009">
    <property type="protein sequence ID" value="OGM34115.1"/>
    <property type="molecule type" value="Genomic_DNA"/>
</dbReference>
<accession>A0A1F7Z5T4</accession>
<dbReference type="SUPFAM" id="SSF52172">
    <property type="entry name" value="CheY-like"/>
    <property type="match status" value="1"/>
</dbReference>
<organism evidence="3 4">
    <name type="scientific">Candidatus Woesebacteria bacterium RIFCSPHIGHO2_02_FULL_39_13</name>
    <dbReference type="NCBI Taxonomy" id="1802505"/>
    <lineage>
        <taxon>Bacteria</taxon>
        <taxon>Candidatus Woeseibacteriota</taxon>
    </lineage>
</organism>
<evidence type="ECO:0000256" key="1">
    <source>
        <dbReference type="PROSITE-ProRule" id="PRU00169"/>
    </source>
</evidence>
<feature type="domain" description="Response regulatory" evidence="2">
    <location>
        <begin position="5"/>
        <end position="122"/>
    </location>
</feature>
<keyword evidence="1" id="KW-0597">Phosphoprotein</keyword>
<gene>
    <name evidence="3" type="ORF">A3D01_00080</name>
</gene>
<dbReference type="Proteomes" id="UP000177169">
    <property type="component" value="Unassembled WGS sequence"/>
</dbReference>
<dbReference type="STRING" id="1802505.A3D01_00080"/>